<organism evidence="9">
    <name type="scientific">human gut metagenome</name>
    <dbReference type="NCBI Taxonomy" id="408170"/>
    <lineage>
        <taxon>unclassified sequences</taxon>
        <taxon>metagenomes</taxon>
        <taxon>organismal metagenomes</taxon>
    </lineage>
</organism>
<evidence type="ECO:0000256" key="5">
    <source>
        <dbReference type="ARBA" id="ARBA00022839"/>
    </source>
</evidence>
<evidence type="ECO:0000256" key="6">
    <source>
        <dbReference type="ARBA" id="ARBA00022840"/>
    </source>
</evidence>
<dbReference type="Gene3D" id="3.40.50.300">
    <property type="entry name" value="P-loop containing nucleotide triphosphate hydrolases"/>
    <property type="match status" value="1"/>
</dbReference>
<dbReference type="GO" id="GO:0006281">
    <property type="term" value="P:DNA repair"/>
    <property type="evidence" value="ECO:0007669"/>
    <property type="project" value="UniProtKB-KW"/>
</dbReference>
<evidence type="ECO:0000256" key="7">
    <source>
        <dbReference type="ARBA" id="ARBA00023125"/>
    </source>
</evidence>
<dbReference type="GO" id="GO:0003677">
    <property type="term" value="F:DNA binding"/>
    <property type="evidence" value="ECO:0007669"/>
    <property type="project" value="UniProtKB-KW"/>
</dbReference>
<dbReference type="AlphaFoldDB" id="K1SA98"/>
<evidence type="ECO:0000256" key="3">
    <source>
        <dbReference type="ARBA" id="ARBA00022763"/>
    </source>
</evidence>
<protein>
    <submittedName>
        <fullName evidence="9">ATP-dependent nuclease subunit B</fullName>
    </submittedName>
</protein>
<dbReference type="SUPFAM" id="SSF52540">
    <property type="entry name" value="P-loop containing nucleoside triphosphate hydrolases"/>
    <property type="match status" value="1"/>
</dbReference>
<gene>
    <name evidence="9" type="ORF">LEA_15886</name>
</gene>
<keyword evidence="6" id="KW-0067">ATP-binding</keyword>
<comment type="caution">
    <text evidence="9">The sequence shown here is derived from an EMBL/GenBank/DDBJ whole genome shotgun (WGS) entry which is preliminary data.</text>
</comment>
<feature type="non-terminal residue" evidence="9">
    <location>
        <position position="201"/>
    </location>
</feature>
<keyword evidence="5" id="KW-0269">Exonuclease</keyword>
<sequence length="201" mass="23217">YRYNEIAIVTADMDGYGKLAANILKQNDIPYFLDYKRHVTDNPFIAAINGALGIIENNYSYDSILGFLRTGMSGMEREDIDLLDNYCVAVGIRGRGKWHEPWIRKFRGTVNNTDLEKLNSLRTMITDMLDPLEEVLKSKESNVADMVKALYEFLVREDMEQKVSVLNDSEYTGDEYAQLYKKVIEVLDKMYAFLEARRLVL</sequence>
<evidence type="ECO:0000256" key="1">
    <source>
        <dbReference type="ARBA" id="ARBA00022722"/>
    </source>
</evidence>
<keyword evidence="4" id="KW-0378">Hydrolase</keyword>
<feature type="non-terminal residue" evidence="9">
    <location>
        <position position="1"/>
    </location>
</feature>
<dbReference type="GO" id="GO:0006310">
    <property type="term" value="P:DNA recombination"/>
    <property type="evidence" value="ECO:0007669"/>
    <property type="project" value="TreeGrafter"/>
</dbReference>
<keyword evidence="2" id="KW-0547">Nucleotide-binding</keyword>
<evidence type="ECO:0000256" key="2">
    <source>
        <dbReference type="ARBA" id="ARBA00022741"/>
    </source>
</evidence>
<dbReference type="GO" id="GO:0004527">
    <property type="term" value="F:exonuclease activity"/>
    <property type="evidence" value="ECO:0007669"/>
    <property type="project" value="UniProtKB-KW"/>
</dbReference>
<evidence type="ECO:0000256" key="8">
    <source>
        <dbReference type="ARBA" id="ARBA00023204"/>
    </source>
</evidence>
<name>K1SA98_9ZZZZ</name>
<proteinExistence type="predicted"/>
<dbReference type="EMBL" id="AJWY01010851">
    <property type="protein sequence ID" value="EKC54373.1"/>
    <property type="molecule type" value="Genomic_DNA"/>
</dbReference>
<reference evidence="9" key="1">
    <citation type="journal article" date="2013" name="Environ. Microbiol.">
        <title>Microbiota from the distal guts of lean and obese adolescents exhibit partial functional redundancy besides clear differences in community structure.</title>
        <authorList>
            <person name="Ferrer M."/>
            <person name="Ruiz A."/>
            <person name="Lanza F."/>
            <person name="Haange S.B."/>
            <person name="Oberbach A."/>
            <person name="Till H."/>
            <person name="Bargiela R."/>
            <person name="Campoy C."/>
            <person name="Segura M.T."/>
            <person name="Richter M."/>
            <person name="von Bergen M."/>
            <person name="Seifert J."/>
            <person name="Suarez A."/>
        </authorList>
    </citation>
    <scope>NUCLEOTIDE SEQUENCE</scope>
</reference>
<keyword evidence="7" id="KW-0238">DNA-binding</keyword>
<keyword evidence="8" id="KW-0234">DNA repair</keyword>
<evidence type="ECO:0000313" key="9">
    <source>
        <dbReference type="EMBL" id="EKC54373.1"/>
    </source>
</evidence>
<keyword evidence="3" id="KW-0227">DNA damage</keyword>
<accession>K1SA98</accession>
<dbReference type="InterPro" id="IPR027417">
    <property type="entry name" value="P-loop_NTPase"/>
</dbReference>
<dbReference type="PANTHER" id="PTHR30591">
    <property type="entry name" value="RECBCD ENZYME SUBUNIT RECC"/>
    <property type="match status" value="1"/>
</dbReference>
<dbReference type="GO" id="GO:0005524">
    <property type="term" value="F:ATP binding"/>
    <property type="evidence" value="ECO:0007669"/>
    <property type="project" value="UniProtKB-KW"/>
</dbReference>
<dbReference type="PANTHER" id="PTHR30591:SF1">
    <property type="entry name" value="RECBCD ENZYME SUBUNIT RECC"/>
    <property type="match status" value="1"/>
</dbReference>
<keyword evidence="1" id="KW-0540">Nuclease</keyword>
<evidence type="ECO:0000256" key="4">
    <source>
        <dbReference type="ARBA" id="ARBA00022801"/>
    </source>
</evidence>